<dbReference type="Pfam" id="PF12864">
    <property type="entry name" value="DUF3822"/>
    <property type="match status" value="1"/>
</dbReference>
<gene>
    <name evidence="1" type="ORF">C9994_01310</name>
</gene>
<evidence type="ECO:0008006" key="3">
    <source>
        <dbReference type="Google" id="ProtNLM"/>
    </source>
</evidence>
<dbReference type="Gene3D" id="3.30.420.250">
    <property type="match status" value="1"/>
</dbReference>
<proteinExistence type="predicted"/>
<comment type="caution">
    <text evidence="1">The sequence shown here is derived from an EMBL/GenBank/DDBJ whole genome shotgun (WGS) entry which is preliminary data.</text>
</comment>
<dbReference type="AlphaFoldDB" id="A0A2T4DVG9"/>
<dbReference type="Proteomes" id="UP000240608">
    <property type="component" value="Unassembled WGS sequence"/>
</dbReference>
<sequence>MLTTTGTTFFKQIRKIKDDKFSIDKIEQYCLILSVGSRDLQVCIIDTKNNRTLLLEDYIIDATENAEEKVTLLQSLFDHHHLLMVGFWKEVILSFKTDKFTLVPLPYFSKENARTLLKMNCSVDDNDSVGYYKVNSNDAVNIFTYDKAILQWFRSIYINSKIKVTHQSGMLVNSVLQNTPLASEVKVSVFIDRFYLHAAVSQNDHLLLFNSFKITKFEEYIKYINLVLHEFKLSKTNSSIKVWGFINKNSAHFNSLKNHIPAIKPGNRTTLLNFGYKFDEVPEHQYFDVFGNYFNL</sequence>
<accession>A0A2T4DVG9</accession>
<dbReference type="CDD" id="cd24013">
    <property type="entry name" value="ASKHA_ATPase_BT3980-like"/>
    <property type="match status" value="1"/>
</dbReference>
<dbReference type="Gene3D" id="3.30.420.260">
    <property type="match status" value="1"/>
</dbReference>
<protein>
    <recommendedName>
        <fullName evidence="3">DUF3822 domain-containing protein</fullName>
    </recommendedName>
</protein>
<evidence type="ECO:0000313" key="2">
    <source>
        <dbReference type="Proteomes" id="UP000240608"/>
    </source>
</evidence>
<dbReference type="InterPro" id="IPR024213">
    <property type="entry name" value="DUF3822"/>
</dbReference>
<dbReference type="EMBL" id="PYVU01000005">
    <property type="protein sequence ID" value="PTB97814.1"/>
    <property type="molecule type" value="Genomic_DNA"/>
</dbReference>
<evidence type="ECO:0000313" key="1">
    <source>
        <dbReference type="EMBL" id="PTB97814.1"/>
    </source>
</evidence>
<organism evidence="1 2">
    <name type="scientific">Marivirga lumbricoides</name>
    <dbReference type="NCBI Taxonomy" id="1046115"/>
    <lineage>
        <taxon>Bacteria</taxon>
        <taxon>Pseudomonadati</taxon>
        <taxon>Bacteroidota</taxon>
        <taxon>Cytophagia</taxon>
        <taxon>Cytophagales</taxon>
        <taxon>Marivirgaceae</taxon>
        <taxon>Marivirga</taxon>
    </lineage>
</organism>
<name>A0A2T4DVG9_9BACT</name>
<reference evidence="1 2" key="1">
    <citation type="submission" date="2018-03" db="EMBL/GenBank/DDBJ databases">
        <title>Cross-interface Injection: A General Nanoliter Liquid Handling Method Applied to Single Cells Genome Amplification Automated Nanoliter Liquid Handling Applied to Single Cell Multiple Displacement Amplification.</title>
        <authorList>
            <person name="Yun J."/>
            <person name="Xu P."/>
            <person name="Xu J."/>
            <person name="Dai X."/>
            <person name="Wang Y."/>
            <person name="Zheng X."/>
            <person name="Cao C."/>
            <person name="Yi Q."/>
            <person name="Zhu Y."/>
            <person name="Wang L."/>
            <person name="Dong Z."/>
            <person name="Huang Y."/>
            <person name="Huang L."/>
            <person name="Du W."/>
        </authorList>
    </citation>
    <scope>NUCLEOTIDE SEQUENCE [LARGE SCALE GENOMIC DNA]</scope>
    <source>
        <strain evidence="1 2">Z-D1-2</strain>
    </source>
</reference>